<feature type="compositionally biased region" description="Gly residues" evidence="1">
    <location>
        <begin position="437"/>
        <end position="448"/>
    </location>
</feature>
<keyword evidence="4" id="KW-0328">Glycosyltransferase</keyword>
<organism evidence="4 5">
    <name type="scientific">Streptosporangium saharense</name>
    <dbReference type="NCBI Taxonomy" id="1706840"/>
    <lineage>
        <taxon>Bacteria</taxon>
        <taxon>Bacillati</taxon>
        <taxon>Actinomycetota</taxon>
        <taxon>Actinomycetes</taxon>
        <taxon>Streptosporangiales</taxon>
        <taxon>Streptosporangiaceae</taxon>
        <taxon>Streptosporangium</taxon>
    </lineage>
</organism>
<dbReference type="AlphaFoldDB" id="A0A7W7VPC6"/>
<proteinExistence type="predicted"/>
<reference evidence="4 5" key="1">
    <citation type="submission" date="2020-08" db="EMBL/GenBank/DDBJ databases">
        <title>Genomic Encyclopedia of Type Strains, Phase III (KMG-III): the genomes of soil and plant-associated and newly described type strains.</title>
        <authorList>
            <person name="Whitman W."/>
        </authorList>
    </citation>
    <scope>NUCLEOTIDE SEQUENCE [LARGE SCALE GENOMIC DNA]</scope>
    <source>
        <strain evidence="4 5">CECT 8840</strain>
    </source>
</reference>
<evidence type="ECO:0000259" key="3">
    <source>
        <dbReference type="Pfam" id="PF06722"/>
    </source>
</evidence>
<dbReference type="GO" id="GO:0008194">
    <property type="term" value="F:UDP-glycosyltransferase activity"/>
    <property type="evidence" value="ECO:0007669"/>
    <property type="project" value="InterPro"/>
</dbReference>
<feature type="domain" description="Glycosyltransferase family 28 N-terminal" evidence="2">
    <location>
        <begin position="3"/>
        <end position="126"/>
    </location>
</feature>
<dbReference type="CDD" id="cd03784">
    <property type="entry name" value="GT1_Gtf-like"/>
    <property type="match status" value="1"/>
</dbReference>
<dbReference type="GO" id="GO:0016758">
    <property type="term" value="F:hexosyltransferase activity"/>
    <property type="evidence" value="ECO:0007669"/>
    <property type="project" value="InterPro"/>
</dbReference>
<dbReference type="Pfam" id="PF06722">
    <property type="entry name" value="EryCIII-like_C"/>
    <property type="match status" value="1"/>
</dbReference>
<dbReference type="RefSeq" id="WP_184717533.1">
    <property type="nucleotide sequence ID" value="NZ_JACHJP010000004.1"/>
</dbReference>
<evidence type="ECO:0000256" key="1">
    <source>
        <dbReference type="SAM" id="MobiDB-lite"/>
    </source>
</evidence>
<dbReference type="PANTHER" id="PTHR48050:SF13">
    <property type="entry name" value="STEROL 3-BETA-GLUCOSYLTRANSFERASE UGT80A2"/>
    <property type="match status" value="1"/>
</dbReference>
<gene>
    <name evidence="4" type="ORF">FHS44_004477</name>
</gene>
<keyword evidence="4" id="KW-0808">Transferase</keyword>
<dbReference type="SUPFAM" id="SSF53756">
    <property type="entry name" value="UDP-Glycosyltransferase/glycogen phosphorylase"/>
    <property type="match status" value="1"/>
</dbReference>
<dbReference type="InterPro" id="IPR050426">
    <property type="entry name" value="Glycosyltransferase_28"/>
</dbReference>
<dbReference type="GO" id="GO:0005975">
    <property type="term" value="P:carbohydrate metabolic process"/>
    <property type="evidence" value="ECO:0007669"/>
    <property type="project" value="InterPro"/>
</dbReference>
<protein>
    <submittedName>
        <fullName evidence="4">Vancomycin aglycone glucosyltransferase</fullName>
        <ecNumber evidence="4">2.4.1.310</ecNumber>
    </submittedName>
</protein>
<evidence type="ECO:0000313" key="5">
    <source>
        <dbReference type="Proteomes" id="UP000552644"/>
    </source>
</evidence>
<evidence type="ECO:0000259" key="2">
    <source>
        <dbReference type="Pfam" id="PF03033"/>
    </source>
</evidence>
<dbReference type="InterPro" id="IPR004276">
    <property type="entry name" value="GlycoTrans_28_N"/>
</dbReference>
<evidence type="ECO:0000313" key="4">
    <source>
        <dbReference type="EMBL" id="MBB4917369.1"/>
    </source>
</evidence>
<accession>A0A7W7VPC6</accession>
<dbReference type="Gene3D" id="3.40.50.2000">
    <property type="entry name" value="Glycogen Phosphorylase B"/>
    <property type="match status" value="2"/>
</dbReference>
<dbReference type="FunFam" id="3.40.50.2000:FF:000009">
    <property type="entry name" value="Sterol 3-beta-glucosyltransferase UGT80A2"/>
    <property type="match status" value="1"/>
</dbReference>
<dbReference type="InterPro" id="IPR010610">
    <property type="entry name" value="EryCIII-like_C"/>
</dbReference>
<dbReference type="Proteomes" id="UP000552644">
    <property type="component" value="Unassembled WGS sequence"/>
</dbReference>
<dbReference type="InterPro" id="IPR002213">
    <property type="entry name" value="UDP_glucos_trans"/>
</dbReference>
<dbReference type="EC" id="2.4.1.310" evidence="4"/>
<keyword evidence="5" id="KW-1185">Reference proteome</keyword>
<dbReference type="Pfam" id="PF03033">
    <property type="entry name" value="Glyco_transf_28"/>
    <property type="match status" value="1"/>
</dbReference>
<sequence length="448" mass="46112">MRVVLSTYGSRGDVEPLVALAVRLRELDVEVRVCAPPDEDFARRLAGVGVPLVPVGRSARALAATAPQSGGGLPQRAAEVIAGQFDVLTEAAEGCDALVATGMMPAAAGALSVAERLGVPSVSVTFQQVTLPSPYHAPLAYPGRPFPPGVTDRRVLWDLDAESINALFGEALNVNRVSAGLPPVDDVRGYVVGERPWLATDPVLDPWRETPERDVVQTGAWILPDERPLPAELTTFLDAGTPPVYVGFGSMLMHAAENVAKAVVEAVRAQGHRVIVARGWADLDPIDGRDDCFVVGEVNQQALFGRVAAVVHHGGAGTTTTATRAGTPQVVVPQAADQPYWAGRVAELGIGVAHDGPVPTAESLSAALGSALTSGTRARATAVAGAIRVDGTAVAAQLLLDMIGGDTSGESTNSGNATSGNMSSENTSGGNMSDKGLSGGNVIGGQRP</sequence>
<feature type="region of interest" description="Disordered" evidence="1">
    <location>
        <begin position="407"/>
        <end position="448"/>
    </location>
</feature>
<comment type="caution">
    <text evidence="4">The sequence shown here is derived from an EMBL/GenBank/DDBJ whole genome shotgun (WGS) entry which is preliminary data.</text>
</comment>
<dbReference type="PANTHER" id="PTHR48050">
    <property type="entry name" value="STEROL 3-BETA-GLUCOSYLTRANSFERASE"/>
    <property type="match status" value="1"/>
</dbReference>
<feature type="domain" description="Erythromycin biosynthesis protein CIII-like C-terminal" evidence="3">
    <location>
        <begin position="294"/>
        <end position="377"/>
    </location>
</feature>
<dbReference type="EMBL" id="JACHJP010000004">
    <property type="protein sequence ID" value="MBB4917369.1"/>
    <property type="molecule type" value="Genomic_DNA"/>
</dbReference>
<feature type="compositionally biased region" description="Polar residues" evidence="1">
    <location>
        <begin position="408"/>
        <end position="431"/>
    </location>
</feature>
<dbReference type="GO" id="GO:0033072">
    <property type="term" value="P:vancomycin biosynthetic process"/>
    <property type="evidence" value="ECO:0007669"/>
    <property type="project" value="UniProtKB-ARBA"/>
</dbReference>
<name>A0A7W7VPC6_9ACTN</name>